<dbReference type="Pfam" id="PF02782">
    <property type="entry name" value="FGGY_C"/>
    <property type="match status" value="1"/>
</dbReference>
<evidence type="ECO:0000313" key="6">
    <source>
        <dbReference type="EnsemblMetazoa" id="PPA39785.1"/>
    </source>
</evidence>
<proteinExistence type="inferred from homology"/>
<sequence length="527" mass="58902">MHRRLFLGLDLSTQQLKAVILDDSLTLIHTESLNFSKEFPRFGTIDGVIRDPSSPSRVFTPISLWLSSLDLLLHRLSLHSHFSLNDISAISGTAQQHGTVYWNMKGEIKLEGLSELSGKSLEEALQNSFSKEECPIWMDSSTTEFVDKFDREIPNLNGITGSRAYHRFSGMQIAKIFKYEREVYDSTSRISLISSFLASLFTGRIAPIDLSDGCGMNLLDMQSLDWSPLCLSLALDSQDDQLISDLRSKLGSPVPTSTNLGVISSYFVSRYNFSPNCQIISFTGDNLSSMADLNISCGDVILSLGTSDTAIYCSSSFSPLERGHVFIHPTNTHQFVYLICYKNGSLTRERIRQKCNLSWDTVSDALKTTPVGNNGNIGMYFDMDEIEPRVKAGDYKWNEKGERVESFSSSCEIRSVLESQCLHLRSNCPREINRVILTGGASHNTDIRQMIGDVFGRDVYTAPVADSAAQGGAKRARYVHNMPDVPYSAYFTPNLTLIARPIQENVEIYANLLSIYKEREASLLHSY</sequence>
<keyword evidence="4" id="KW-0859">Xylose metabolism</keyword>
<feature type="domain" description="Carbohydrate kinase FGGY C-terminal" evidence="5">
    <location>
        <begin position="412"/>
        <end position="476"/>
    </location>
</feature>
<dbReference type="InterPro" id="IPR018485">
    <property type="entry name" value="FGGY_C"/>
</dbReference>
<evidence type="ECO:0000256" key="3">
    <source>
        <dbReference type="ARBA" id="ARBA00022777"/>
    </source>
</evidence>
<keyword evidence="2 4" id="KW-0808">Transferase</keyword>
<name>A0A2A6BJ94_PRIPA</name>
<dbReference type="GO" id="GO:0004856">
    <property type="term" value="F:D-xylulokinase activity"/>
    <property type="evidence" value="ECO:0000318"/>
    <property type="project" value="GO_Central"/>
</dbReference>
<comment type="catalytic activity">
    <reaction evidence="4">
        <text>D-xylulose + ATP = D-xylulose 5-phosphate + ADP + H(+)</text>
        <dbReference type="Rhea" id="RHEA:10964"/>
        <dbReference type="ChEBI" id="CHEBI:15378"/>
        <dbReference type="ChEBI" id="CHEBI:17140"/>
        <dbReference type="ChEBI" id="CHEBI:30616"/>
        <dbReference type="ChEBI" id="CHEBI:57737"/>
        <dbReference type="ChEBI" id="CHEBI:456216"/>
        <dbReference type="EC" id="2.7.1.17"/>
    </reaction>
</comment>
<evidence type="ECO:0000256" key="1">
    <source>
        <dbReference type="ARBA" id="ARBA00009156"/>
    </source>
</evidence>
<dbReference type="PANTHER" id="PTHR10196:SF57">
    <property type="entry name" value="XYLULOSE KINASE"/>
    <property type="match status" value="1"/>
</dbReference>
<evidence type="ECO:0000313" key="7">
    <source>
        <dbReference type="Proteomes" id="UP000005239"/>
    </source>
</evidence>
<dbReference type="InterPro" id="IPR042024">
    <property type="entry name" value="D-XK_euk"/>
</dbReference>
<keyword evidence="7" id="KW-1185">Reference proteome</keyword>
<evidence type="ECO:0000256" key="4">
    <source>
        <dbReference type="RuleBase" id="RU367058"/>
    </source>
</evidence>
<accession>A0A8R1YT68</accession>
<keyword evidence="4" id="KW-0067">ATP-binding</keyword>
<dbReference type="SUPFAM" id="SSF53067">
    <property type="entry name" value="Actin-like ATPase domain"/>
    <property type="match status" value="2"/>
</dbReference>
<keyword evidence="4" id="KW-0119">Carbohydrate metabolism</keyword>
<reference evidence="6" key="2">
    <citation type="submission" date="2022-06" db="UniProtKB">
        <authorList>
            <consortium name="EnsemblMetazoa"/>
        </authorList>
    </citation>
    <scope>IDENTIFICATION</scope>
    <source>
        <strain evidence="6">PS312</strain>
    </source>
</reference>
<protein>
    <recommendedName>
        <fullName evidence="4">Xylulose kinase</fullName>
        <ecNumber evidence="4">2.7.1.17</ecNumber>
    </recommendedName>
</protein>
<comment type="similarity">
    <text evidence="1 4">Belongs to the FGGY kinase family.</text>
</comment>
<keyword evidence="4" id="KW-0547">Nucleotide-binding</keyword>
<dbReference type="EnsemblMetazoa" id="PPA39785.1">
    <property type="protein sequence ID" value="PPA39785.1"/>
    <property type="gene ID" value="WBGene00278154"/>
</dbReference>
<keyword evidence="3 4" id="KW-0418">Kinase</keyword>
<dbReference type="EC" id="2.7.1.17" evidence="4"/>
<comment type="function">
    <text evidence="4">Phosphorylates D-xylulose to produce D-xylulose 5-phosphate, a molecule that may play an important role in the regulation of glucose metabolism and lipogenesis.</text>
</comment>
<accession>A0A2A6BJ94</accession>
<gene>
    <name evidence="6" type="primary">WBGene00278154</name>
</gene>
<dbReference type="GO" id="GO:0005524">
    <property type="term" value="F:ATP binding"/>
    <property type="evidence" value="ECO:0007669"/>
    <property type="project" value="UniProtKB-KW"/>
</dbReference>
<dbReference type="AlphaFoldDB" id="A0A2A6BJ94"/>
<organism evidence="6 7">
    <name type="scientific">Pristionchus pacificus</name>
    <name type="common">Parasitic nematode worm</name>
    <dbReference type="NCBI Taxonomy" id="54126"/>
    <lineage>
        <taxon>Eukaryota</taxon>
        <taxon>Metazoa</taxon>
        <taxon>Ecdysozoa</taxon>
        <taxon>Nematoda</taxon>
        <taxon>Chromadorea</taxon>
        <taxon>Rhabditida</taxon>
        <taxon>Rhabditina</taxon>
        <taxon>Diplogasteromorpha</taxon>
        <taxon>Diplogasteroidea</taxon>
        <taxon>Neodiplogasteridae</taxon>
        <taxon>Pristionchus</taxon>
    </lineage>
</organism>
<dbReference type="GO" id="GO:0005829">
    <property type="term" value="C:cytosol"/>
    <property type="evidence" value="ECO:0000318"/>
    <property type="project" value="GO_Central"/>
</dbReference>
<dbReference type="CDD" id="cd07776">
    <property type="entry name" value="ASKHA_NBD_FGGY_SpXK-like"/>
    <property type="match status" value="1"/>
</dbReference>
<dbReference type="Proteomes" id="UP000005239">
    <property type="component" value="Unassembled WGS sequence"/>
</dbReference>
<dbReference type="PANTHER" id="PTHR10196">
    <property type="entry name" value="SUGAR KINASE"/>
    <property type="match status" value="1"/>
</dbReference>
<dbReference type="OrthoDB" id="1728974at2759"/>
<evidence type="ECO:0000259" key="5">
    <source>
        <dbReference type="Pfam" id="PF02782"/>
    </source>
</evidence>
<dbReference type="GO" id="GO:0042732">
    <property type="term" value="P:D-xylose metabolic process"/>
    <property type="evidence" value="ECO:0007669"/>
    <property type="project" value="UniProtKB-UniRule"/>
</dbReference>
<dbReference type="Gene3D" id="3.30.420.40">
    <property type="match status" value="2"/>
</dbReference>
<evidence type="ECO:0000256" key="2">
    <source>
        <dbReference type="ARBA" id="ARBA00022679"/>
    </source>
</evidence>
<reference evidence="7" key="1">
    <citation type="journal article" date="2008" name="Nat. Genet.">
        <title>The Pristionchus pacificus genome provides a unique perspective on nematode lifestyle and parasitism.</title>
        <authorList>
            <person name="Dieterich C."/>
            <person name="Clifton S.W."/>
            <person name="Schuster L.N."/>
            <person name="Chinwalla A."/>
            <person name="Delehaunty K."/>
            <person name="Dinkelacker I."/>
            <person name="Fulton L."/>
            <person name="Fulton R."/>
            <person name="Godfrey J."/>
            <person name="Minx P."/>
            <person name="Mitreva M."/>
            <person name="Roeseler W."/>
            <person name="Tian H."/>
            <person name="Witte H."/>
            <person name="Yang S.P."/>
            <person name="Wilson R.K."/>
            <person name="Sommer R.J."/>
        </authorList>
    </citation>
    <scope>NUCLEOTIDE SEQUENCE [LARGE SCALE GENOMIC DNA]</scope>
    <source>
        <strain evidence="7">PS312</strain>
    </source>
</reference>
<dbReference type="GO" id="GO:0005997">
    <property type="term" value="P:xylulose metabolic process"/>
    <property type="evidence" value="ECO:0000318"/>
    <property type="project" value="GO_Central"/>
</dbReference>
<dbReference type="InterPro" id="IPR043129">
    <property type="entry name" value="ATPase_NBD"/>
</dbReference>